<keyword evidence="4" id="KW-1185">Reference proteome</keyword>
<comment type="similarity">
    <text evidence="1">Belongs to the short-chain dehydrogenases/reductases (SDR) family.</text>
</comment>
<proteinExistence type="inferred from homology"/>
<gene>
    <name evidence="3" type="ORF">K503DRAFT_704575</name>
</gene>
<sequence length="106" mass="10814">STPPVRFDGKTVIITGTGAGLGRTYALMYARLGAKVVVNDVSEKGVNAVCSEIKSAGGKAAAAVCSAEDGEAIVKTAPDPFGGVHIFVANAGVLRNRSFTAMTEKE</sequence>
<dbReference type="Proteomes" id="UP000092154">
    <property type="component" value="Unassembled WGS sequence"/>
</dbReference>
<dbReference type="EMBL" id="KV449752">
    <property type="protein sequence ID" value="OAX30936.1"/>
    <property type="molecule type" value="Genomic_DNA"/>
</dbReference>
<dbReference type="OrthoDB" id="5371740at2759"/>
<accession>A0A1B7MEC0</accession>
<dbReference type="AlphaFoldDB" id="A0A1B7MEC0"/>
<dbReference type="Pfam" id="PF00106">
    <property type="entry name" value="adh_short"/>
    <property type="match status" value="1"/>
</dbReference>
<dbReference type="Gene3D" id="3.40.50.720">
    <property type="entry name" value="NAD(P)-binding Rossmann-like Domain"/>
    <property type="match status" value="1"/>
</dbReference>
<reference evidence="3 4" key="1">
    <citation type="submission" date="2016-06" db="EMBL/GenBank/DDBJ databases">
        <title>Comparative genomics of the ectomycorrhizal sister species Rhizopogon vinicolor and Rhizopogon vesiculosus (Basidiomycota: Boletales) reveals a divergence of the mating type B locus.</title>
        <authorList>
            <consortium name="DOE Joint Genome Institute"/>
            <person name="Mujic A.B."/>
            <person name="Kuo A."/>
            <person name="Tritt A."/>
            <person name="Lipzen A."/>
            <person name="Chen C."/>
            <person name="Johnson J."/>
            <person name="Sharma A."/>
            <person name="Barry K."/>
            <person name="Grigoriev I.V."/>
            <person name="Spatafora J.W."/>
        </authorList>
    </citation>
    <scope>NUCLEOTIDE SEQUENCE [LARGE SCALE GENOMIC DNA]</scope>
    <source>
        <strain evidence="3 4">AM-OR11-026</strain>
    </source>
</reference>
<dbReference type="InterPro" id="IPR002347">
    <property type="entry name" value="SDR_fam"/>
</dbReference>
<name>A0A1B7MEC0_9AGAM</name>
<dbReference type="PANTHER" id="PTHR45024:SF2">
    <property type="entry name" value="SCP2 DOMAIN-CONTAINING PROTEIN"/>
    <property type="match status" value="1"/>
</dbReference>
<dbReference type="PANTHER" id="PTHR45024">
    <property type="entry name" value="DEHYDROGENASES, SHORT CHAIN"/>
    <property type="match status" value="1"/>
</dbReference>
<organism evidence="3 4">
    <name type="scientific">Rhizopogon vinicolor AM-OR11-026</name>
    <dbReference type="NCBI Taxonomy" id="1314800"/>
    <lineage>
        <taxon>Eukaryota</taxon>
        <taxon>Fungi</taxon>
        <taxon>Dikarya</taxon>
        <taxon>Basidiomycota</taxon>
        <taxon>Agaricomycotina</taxon>
        <taxon>Agaricomycetes</taxon>
        <taxon>Agaricomycetidae</taxon>
        <taxon>Boletales</taxon>
        <taxon>Suillineae</taxon>
        <taxon>Rhizopogonaceae</taxon>
        <taxon>Rhizopogon</taxon>
    </lineage>
</organism>
<dbReference type="InParanoid" id="A0A1B7MEC0"/>
<dbReference type="PRINTS" id="PR00081">
    <property type="entry name" value="GDHRDH"/>
</dbReference>
<evidence type="ECO:0000313" key="4">
    <source>
        <dbReference type="Proteomes" id="UP000092154"/>
    </source>
</evidence>
<feature type="non-terminal residue" evidence="3">
    <location>
        <position position="1"/>
    </location>
</feature>
<evidence type="ECO:0000313" key="3">
    <source>
        <dbReference type="EMBL" id="OAX30936.1"/>
    </source>
</evidence>
<dbReference type="InterPro" id="IPR051687">
    <property type="entry name" value="Peroxisomal_Beta-Oxidation"/>
</dbReference>
<dbReference type="SUPFAM" id="SSF51735">
    <property type="entry name" value="NAD(P)-binding Rossmann-fold domains"/>
    <property type="match status" value="1"/>
</dbReference>
<dbReference type="GO" id="GO:0016491">
    <property type="term" value="F:oxidoreductase activity"/>
    <property type="evidence" value="ECO:0007669"/>
    <property type="project" value="UniProtKB-KW"/>
</dbReference>
<keyword evidence="2" id="KW-0560">Oxidoreductase</keyword>
<dbReference type="InterPro" id="IPR036291">
    <property type="entry name" value="NAD(P)-bd_dom_sf"/>
</dbReference>
<dbReference type="STRING" id="1314800.A0A1B7MEC0"/>
<evidence type="ECO:0000256" key="1">
    <source>
        <dbReference type="ARBA" id="ARBA00006484"/>
    </source>
</evidence>
<protein>
    <submittedName>
        <fullName evidence="3">NAD(P)-binding protein</fullName>
    </submittedName>
</protein>
<evidence type="ECO:0000256" key="2">
    <source>
        <dbReference type="ARBA" id="ARBA00023002"/>
    </source>
</evidence>